<dbReference type="Pfam" id="PF10348">
    <property type="entry name" value="DUF2427"/>
    <property type="match status" value="1"/>
</dbReference>
<feature type="transmembrane region" description="Helical" evidence="2">
    <location>
        <begin position="460"/>
        <end position="482"/>
    </location>
</feature>
<name>A0A1Y1UKB8_9TREE</name>
<evidence type="ECO:0000259" key="3">
    <source>
        <dbReference type="Pfam" id="PF10348"/>
    </source>
</evidence>
<dbReference type="InterPro" id="IPR018825">
    <property type="entry name" value="DUF2427"/>
</dbReference>
<feature type="transmembrane region" description="Helical" evidence="2">
    <location>
        <begin position="494"/>
        <end position="516"/>
    </location>
</feature>
<evidence type="ECO:0008006" key="7">
    <source>
        <dbReference type="Google" id="ProtNLM"/>
    </source>
</evidence>
<reference evidence="5 6" key="1">
    <citation type="submission" date="2017-03" db="EMBL/GenBank/DDBJ databases">
        <title>Widespread Adenine N6-methylation of Active Genes in Fungi.</title>
        <authorList>
            <consortium name="DOE Joint Genome Institute"/>
            <person name="Mondo S.J."/>
            <person name="Dannebaum R.O."/>
            <person name="Kuo R.C."/>
            <person name="Louie K.B."/>
            <person name="Bewick A.J."/>
            <person name="Labutti K."/>
            <person name="Haridas S."/>
            <person name="Kuo A."/>
            <person name="Salamov A."/>
            <person name="Ahrendt S.R."/>
            <person name="Lau R."/>
            <person name="Bowen B.P."/>
            <person name="Lipzen A."/>
            <person name="Sullivan W."/>
            <person name="Andreopoulos W.B."/>
            <person name="Clum A."/>
            <person name="Lindquist E."/>
            <person name="Daum C."/>
            <person name="Northen T.R."/>
            <person name="Ramamoorthy G."/>
            <person name="Schmitz R.J."/>
            <person name="Gryganskyi A."/>
            <person name="Culley D."/>
            <person name="Magnuson J."/>
            <person name="James T.Y."/>
            <person name="O'Malley M.A."/>
            <person name="Stajich J.E."/>
            <person name="Spatafora J.W."/>
            <person name="Visel A."/>
            <person name="Grigoriev I.V."/>
        </authorList>
    </citation>
    <scope>NUCLEOTIDE SEQUENCE [LARGE SCALE GENOMIC DNA]</scope>
    <source>
        <strain evidence="5 6">NRRL Y-17943</strain>
    </source>
</reference>
<dbReference type="Pfam" id="PF10355">
    <property type="entry name" value="Ytp1"/>
    <property type="match status" value="1"/>
</dbReference>
<dbReference type="OrthoDB" id="4005299at2759"/>
<dbReference type="EMBL" id="NBSH01000004">
    <property type="protein sequence ID" value="ORX38439.1"/>
    <property type="molecule type" value="Genomic_DNA"/>
</dbReference>
<dbReference type="InterPro" id="IPR018827">
    <property type="entry name" value="YTP1_C"/>
</dbReference>
<evidence type="ECO:0000256" key="1">
    <source>
        <dbReference type="SAM" id="MobiDB-lite"/>
    </source>
</evidence>
<comment type="caution">
    <text evidence="5">The sequence shown here is derived from an EMBL/GenBank/DDBJ whole genome shotgun (WGS) entry which is preliminary data.</text>
</comment>
<keyword evidence="6" id="KW-1185">Reference proteome</keyword>
<dbReference type="RefSeq" id="XP_021872361.1">
    <property type="nucleotide sequence ID" value="XM_022013301.1"/>
</dbReference>
<feature type="domain" description="Protein YTP1-like C-terminal" evidence="4">
    <location>
        <begin position="315"/>
        <end position="589"/>
    </location>
</feature>
<dbReference type="GeneID" id="33555109"/>
<proteinExistence type="predicted"/>
<feature type="transmembrane region" description="Helical" evidence="2">
    <location>
        <begin position="416"/>
        <end position="435"/>
    </location>
</feature>
<dbReference type="PANTHER" id="PTHR31685:SF3">
    <property type="entry name" value="INTEGRAL MEMBRANE PROTEIN (AFU_ORTHOLOGUE AFUA_6G12730)"/>
    <property type="match status" value="1"/>
</dbReference>
<feature type="transmembrane region" description="Helical" evidence="2">
    <location>
        <begin position="567"/>
        <end position="588"/>
    </location>
</feature>
<feature type="transmembrane region" description="Helical" evidence="2">
    <location>
        <begin position="334"/>
        <end position="357"/>
    </location>
</feature>
<sequence length="613" mass="67765">MHDHGEHQVAGDELDESEIHNAWHSFPPTYLAADFRLNNDTAIFGEEFDAEWDPDEANGHRGLMMLHVLAMIGAYFVALPIVLALRAANSPAHYLVNLGFLAIAGVGWLSGVAYSAATPDRYIGNKHGSLGTVLLLTSIALAALDSLGLISRTIAFVKSDDRSWSAFCSQVFGGKTARWLDGPNHRFEMVGLMDRQSEEVQQRQADPVFAIGGEDDEVDEPFHHQSRRTLRRESELTPIHRDSAGSDGTLHEPGSPSSLGEGKRPSRLGAFDFDQAARDPAVDSDEPTSSSRRLSWRRLGEIILTWLRRFQVVFAYVVTLLGMTVYVGMCRGSFVNACAAHFIKGSIFFGYGVLTFARYLGAYSDLGWAWNRKPGKASGTSAEMVECSVIFVYGITNTWLERLGSHAGDPYTVRQVQHISIAIMFWFAGLIGILLESKSVRRVLGSMLGRPRDMHEPPSYAFSFNPLPALVIAVTGLAMAAHHQRYVFQVQIHSLWGLLLAGGSLCRFLTYFFLWIRPPVESTLPSRPPTEILTSFGWAAGGIVFMLSVEEVSWAAMRAGYDDMMAFLNITVALTCFVFCWVVIILVIKGAAVMRREKGIERVSKVDLGHARV</sequence>
<dbReference type="InParanoid" id="A0A1Y1UKB8"/>
<evidence type="ECO:0000256" key="2">
    <source>
        <dbReference type="SAM" id="Phobius"/>
    </source>
</evidence>
<evidence type="ECO:0000259" key="4">
    <source>
        <dbReference type="Pfam" id="PF10355"/>
    </source>
</evidence>
<feature type="domain" description="DUF2427" evidence="3">
    <location>
        <begin position="51"/>
        <end position="140"/>
    </location>
</feature>
<dbReference type="Proteomes" id="UP000193218">
    <property type="component" value="Unassembled WGS sequence"/>
</dbReference>
<dbReference type="AlphaFoldDB" id="A0A1Y1UKB8"/>
<feature type="region of interest" description="Disordered" evidence="1">
    <location>
        <begin position="212"/>
        <end position="264"/>
    </location>
</feature>
<gene>
    <name evidence="5" type="ORF">BD324DRAFT_578083</name>
</gene>
<evidence type="ECO:0000313" key="5">
    <source>
        <dbReference type="EMBL" id="ORX38439.1"/>
    </source>
</evidence>
<feature type="compositionally biased region" description="Basic and acidic residues" evidence="1">
    <location>
        <begin position="231"/>
        <end position="244"/>
    </location>
</feature>
<accession>A0A1Y1UKB8</accession>
<dbReference type="STRING" id="4999.A0A1Y1UKB8"/>
<protein>
    <recommendedName>
        <fullName evidence="7">Integral membrane protein</fullName>
    </recommendedName>
</protein>
<feature type="transmembrane region" description="Helical" evidence="2">
    <location>
        <begin position="306"/>
        <end position="328"/>
    </location>
</feature>
<feature type="transmembrane region" description="Helical" evidence="2">
    <location>
        <begin position="528"/>
        <end position="547"/>
    </location>
</feature>
<dbReference type="PANTHER" id="PTHR31685">
    <property type="entry name" value="INTEGRAL MEMBRANE PROTEIN (AFU_ORTHOLOGUE AFUA_6G12730)-RELATED"/>
    <property type="match status" value="1"/>
</dbReference>
<keyword evidence="2" id="KW-0812">Transmembrane</keyword>
<evidence type="ECO:0000313" key="6">
    <source>
        <dbReference type="Proteomes" id="UP000193218"/>
    </source>
</evidence>
<keyword evidence="2" id="KW-1133">Transmembrane helix</keyword>
<organism evidence="5 6">
    <name type="scientific">Kockovaella imperatae</name>
    <dbReference type="NCBI Taxonomy" id="4999"/>
    <lineage>
        <taxon>Eukaryota</taxon>
        <taxon>Fungi</taxon>
        <taxon>Dikarya</taxon>
        <taxon>Basidiomycota</taxon>
        <taxon>Agaricomycotina</taxon>
        <taxon>Tremellomycetes</taxon>
        <taxon>Tremellales</taxon>
        <taxon>Cuniculitremaceae</taxon>
        <taxon>Kockovaella</taxon>
    </lineage>
</organism>
<feature type="transmembrane region" description="Helical" evidence="2">
    <location>
        <begin position="64"/>
        <end position="85"/>
    </location>
</feature>
<feature type="transmembrane region" description="Helical" evidence="2">
    <location>
        <begin position="94"/>
        <end position="117"/>
    </location>
</feature>
<dbReference type="FunCoup" id="A0A1Y1UKB8">
    <property type="interactions" value="12"/>
</dbReference>
<feature type="transmembrane region" description="Helical" evidence="2">
    <location>
        <begin position="129"/>
        <end position="150"/>
    </location>
</feature>
<keyword evidence="2" id="KW-0472">Membrane</keyword>